<proteinExistence type="predicted"/>
<gene>
    <name evidence="1" type="ORF">RJ641_020931</name>
</gene>
<evidence type="ECO:0000313" key="2">
    <source>
        <dbReference type="Proteomes" id="UP001370490"/>
    </source>
</evidence>
<reference evidence="1 2" key="1">
    <citation type="submission" date="2023-12" db="EMBL/GenBank/DDBJ databases">
        <title>A high-quality genome assembly for Dillenia turbinata (Dilleniales).</title>
        <authorList>
            <person name="Chanderbali A."/>
        </authorList>
    </citation>
    <scope>NUCLEOTIDE SEQUENCE [LARGE SCALE GENOMIC DNA]</scope>
    <source>
        <strain evidence="1">LSX21</strain>
        <tissue evidence="1">Leaf</tissue>
    </source>
</reference>
<accession>A0AAN8UDU5</accession>
<keyword evidence="2" id="KW-1185">Reference proteome</keyword>
<protein>
    <submittedName>
        <fullName evidence="1">Uncharacterized protein</fullName>
    </submittedName>
</protein>
<evidence type="ECO:0000313" key="1">
    <source>
        <dbReference type="EMBL" id="KAK6913610.1"/>
    </source>
</evidence>
<sequence length="305" mass="32609">MARGVPLFDGGVAVVVVHFETDTPAAECTQGETGEVEVGSGFGLRSAMGEGDSSLTKEVGGLSGFEIELLEEWLWWSAEVGLGEGLHSNLALVLEAIKLVVVDLSLSREKSLSRASLALLRATEASRARFSASERAEEAALFMEEEARRAAASRTLAADKSILNSFTSGEEEEGGEREKREVRRRAGRALVGRRVRVRRKAREVGNGGALVAEEALVRGRRLVVVIDEEADGAEVAGVVLEDAGRAKTPVASPVLDVVQEVPLFLRTLPAFLPSLPSLHLSPSLDLIRDSIPPPNGNPRQKNNCG</sequence>
<dbReference type="Proteomes" id="UP001370490">
    <property type="component" value="Unassembled WGS sequence"/>
</dbReference>
<organism evidence="1 2">
    <name type="scientific">Dillenia turbinata</name>
    <dbReference type="NCBI Taxonomy" id="194707"/>
    <lineage>
        <taxon>Eukaryota</taxon>
        <taxon>Viridiplantae</taxon>
        <taxon>Streptophyta</taxon>
        <taxon>Embryophyta</taxon>
        <taxon>Tracheophyta</taxon>
        <taxon>Spermatophyta</taxon>
        <taxon>Magnoliopsida</taxon>
        <taxon>eudicotyledons</taxon>
        <taxon>Gunneridae</taxon>
        <taxon>Pentapetalae</taxon>
        <taxon>Dilleniales</taxon>
        <taxon>Dilleniaceae</taxon>
        <taxon>Dillenia</taxon>
    </lineage>
</organism>
<dbReference type="AlphaFoldDB" id="A0AAN8UDU5"/>
<name>A0AAN8UDU5_9MAGN</name>
<dbReference type="EMBL" id="JBAMMX010000026">
    <property type="protein sequence ID" value="KAK6913610.1"/>
    <property type="molecule type" value="Genomic_DNA"/>
</dbReference>
<comment type="caution">
    <text evidence="1">The sequence shown here is derived from an EMBL/GenBank/DDBJ whole genome shotgun (WGS) entry which is preliminary data.</text>
</comment>